<sequence>KKSNRDKKTPVWMTDYVTAAALNKSPKPYCICRYLIYETLKPAYQDYLKAFSAIIEPKTFLEASSDKRWIEAVKAEIQALEDNKTWELVTLPKGKTPIECK</sequence>
<accession>A0A1J6KIR4</accession>
<name>A0A1J6KIR4_NICAT</name>
<keyword evidence="2" id="KW-1185">Reference proteome</keyword>
<gene>
    <name evidence="1" type="ORF">A4A49_61047</name>
</gene>
<feature type="non-terminal residue" evidence="1">
    <location>
        <position position="101"/>
    </location>
</feature>
<evidence type="ECO:0000313" key="2">
    <source>
        <dbReference type="Proteomes" id="UP000187609"/>
    </source>
</evidence>
<evidence type="ECO:0008006" key="3">
    <source>
        <dbReference type="Google" id="ProtNLM"/>
    </source>
</evidence>
<protein>
    <recommendedName>
        <fullName evidence="3">Mitochondrial protein</fullName>
    </recommendedName>
</protein>
<dbReference type="AlphaFoldDB" id="A0A1J6KIR4"/>
<dbReference type="Proteomes" id="UP000187609">
    <property type="component" value="Unassembled WGS sequence"/>
</dbReference>
<reference evidence="1" key="1">
    <citation type="submission" date="2016-11" db="EMBL/GenBank/DDBJ databases">
        <title>The genome of Nicotiana attenuata.</title>
        <authorList>
            <person name="Xu S."/>
            <person name="Brockmoeller T."/>
            <person name="Gaquerel E."/>
            <person name="Navarro A."/>
            <person name="Kuhl H."/>
            <person name="Gase K."/>
            <person name="Ling Z."/>
            <person name="Zhou W."/>
            <person name="Kreitzer C."/>
            <person name="Stanke M."/>
            <person name="Tang H."/>
            <person name="Lyons E."/>
            <person name="Pandey P."/>
            <person name="Pandey S.P."/>
            <person name="Timmermann B."/>
            <person name="Baldwin I.T."/>
        </authorList>
    </citation>
    <scope>NUCLEOTIDE SEQUENCE [LARGE SCALE GENOMIC DNA]</scope>
    <source>
        <strain evidence="1">UT</strain>
    </source>
</reference>
<comment type="caution">
    <text evidence="1">The sequence shown here is derived from an EMBL/GenBank/DDBJ whole genome shotgun (WGS) entry which is preliminary data.</text>
</comment>
<organism evidence="1 2">
    <name type="scientific">Nicotiana attenuata</name>
    <name type="common">Coyote tobacco</name>
    <dbReference type="NCBI Taxonomy" id="49451"/>
    <lineage>
        <taxon>Eukaryota</taxon>
        <taxon>Viridiplantae</taxon>
        <taxon>Streptophyta</taxon>
        <taxon>Embryophyta</taxon>
        <taxon>Tracheophyta</taxon>
        <taxon>Spermatophyta</taxon>
        <taxon>Magnoliopsida</taxon>
        <taxon>eudicotyledons</taxon>
        <taxon>Gunneridae</taxon>
        <taxon>Pentapetalae</taxon>
        <taxon>asterids</taxon>
        <taxon>lamiids</taxon>
        <taxon>Solanales</taxon>
        <taxon>Solanaceae</taxon>
        <taxon>Nicotianoideae</taxon>
        <taxon>Nicotianeae</taxon>
        <taxon>Nicotiana</taxon>
    </lineage>
</organism>
<proteinExistence type="predicted"/>
<evidence type="ECO:0000313" key="1">
    <source>
        <dbReference type="EMBL" id="OIT19201.1"/>
    </source>
</evidence>
<dbReference type="Gramene" id="OIT19201">
    <property type="protein sequence ID" value="OIT19201"/>
    <property type="gene ID" value="A4A49_61047"/>
</dbReference>
<feature type="non-terminal residue" evidence="1">
    <location>
        <position position="1"/>
    </location>
</feature>
<dbReference type="EMBL" id="MJEQ01009205">
    <property type="protein sequence ID" value="OIT19201.1"/>
    <property type="molecule type" value="Genomic_DNA"/>
</dbReference>